<organism evidence="2 3">
    <name type="scientific">Flavilitoribacter nigricans (strain ATCC 23147 / DSM 23189 / NBRC 102662 / NCIMB 1420 / SS-2)</name>
    <name type="common">Lewinella nigricans</name>
    <dbReference type="NCBI Taxonomy" id="1122177"/>
    <lineage>
        <taxon>Bacteria</taxon>
        <taxon>Pseudomonadati</taxon>
        <taxon>Bacteroidota</taxon>
        <taxon>Saprospiria</taxon>
        <taxon>Saprospirales</taxon>
        <taxon>Lewinellaceae</taxon>
        <taxon>Flavilitoribacter</taxon>
    </lineage>
</organism>
<dbReference type="AlphaFoldDB" id="A0A2D0NHV7"/>
<evidence type="ECO:0000313" key="2">
    <source>
        <dbReference type="EMBL" id="PHN07353.1"/>
    </source>
</evidence>
<accession>A0A2D0NHV7</accession>
<gene>
    <name evidence="2" type="ORF">CRP01_06900</name>
</gene>
<dbReference type="EMBL" id="PDUD01000010">
    <property type="protein sequence ID" value="PHN07353.1"/>
    <property type="molecule type" value="Genomic_DNA"/>
</dbReference>
<name>A0A2D0NHV7_FLAN2</name>
<feature type="chain" id="PRO_5012248846" description="DUF3857 domain-containing protein" evidence="1">
    <location>
        <begin position="27"/>
        <end position="265"/>
    </location>
</feature>
<dbReference type="Proteomes" id="UP000223913">
    <property type="component" value="Unassembled WGS sequence"/>
</dbReference>
<proteinExistence type="predicted"/>
<feature type="signal peptide" evidence="1">
    <location>
        <begin position="1"/>
        <end position="26"/>
    </location>
</feature>
<evidence type="ECO:0008006" key="4">
    <source>
        <dbReference type="Google" id="ProtNLM"/>
    </source>
</evidence>
<keyword evidence="3" id="KW-1185">Reference proteome</keyword>
<evidence type="ECO:0000313" key="3">
    <source>
        <dbReference type="Proteomes" id="UP000223913"/>
    </source>
</evidence>
<sequence>MENKTVMKRCAFTLFLLIIVAGKLSAQQFNPEFAGHYTDYNGMPLTSLELKTDGTFSLSTVDPVFFYQYGKYVTQGNWVSNGDEVILNPELRERKIETTFESAELKDQDSITLRIDYLLQTYEAEVLQSSESFEFDQLTVYINKKRNYHHLVRHEKRRNCAFAPRIKNQVVVKENNEVRIPAQEVTQIGFMTYGFEDIKWFPVEPEGANYFSLSIVHPVDTERMPRSREVIIKGRRAYFYQHRGKVNTSWLAAPLIKKKKVADGT</sequence>
<reference evidence="2 3" key="1">
    <citation type="submission" date="2017-10" db="EMBL/GenBank/DDBJ databases">
        <title>The draft genome sequence of Lewinella nigricans NBRC 102662.</title>
        <authorList>
            <person name="Wang K."/>
        </authorList>
    </citation>
    <scope>NUCLEOTIDE SEQUENCE [LARGE SCALE GENOMIC DNA]</scope>
    <source>
        <strain evidence="2 3">NBRC 102662</strain>
    </source>
</reference>
<evidence type="ECO:0000256" key="1">
    <source>
        <dbReference type="SAM" id="SignalP"/>
    </source>
</evidence>
<protein>
    <recommendedName>
        <fullName evidence="4">DUF3857 domain-containing protein</fullName>
    </recommendedName>
</protein>
<comment type="caution">
    <text evidence="2">The sequence shown here is derived from an EMBL/GenBank/DDBJ whole genome shotgun (WGS) entry which is preliminary data.</text>
</comment>
<keyword evidence="1" id="KW-0732">Signal</keyword>